<feature type="domain" description="WDHD1/CFT4 helical bundle" evidence="2">
    <location>
        <begin position="1"/>
        <end position="52"/>
    </location>
</feature>
<evidence type="ECO:0000313" key="4">
    <source>
        <dbReference type="Proteomes" id="UP000887013"/>
    </source>
</evidence>
<dbReference type="EMBL" id="BMAW01039626">
    <property type="protein sequence ID" value="GFU56581.1"/>
    <property type="molecule type" value="Genomic_DNA"/>
</dbReference>
<dbReference type="Pfam" id="PF20946">
    <property type="entry name" value="Ctf4_C"/>
    <property type="match status" value="1"/>
</dbReference>
<protein>
    <recommendedName>
        <fullName evidence="2">WDHD1/CFT4 helical bundle domain-containing protein</fullName>
    </recommendedName>
</protein>
<dbReference type="Proteomes" id="UP000887013">
    <property type="component" value="Unassembled WGS sequence"/>
</dbReference>
<gene>
    <name evidence="3" type="ORF">NPIL_516461</name>
</gene>
<comment type="caution">
    <text evidence="3">The sequence shown here is derived from an EMBL/GenBank/DDBJ whole genome shotgun (WGS) entry which is preliminary data.</text>
</comment>
<dbReference type="OrthoDB" id="427368at2759"/>
<dbReference type="InterPro" id="IPR048591">
    <property type="entry name" value="WDHD1/CFT4_hel"/>
</dbReference>
<feature type="compositionally biased region" description="Polar residues" evidence="1">
    <location>
        <begin position="67"/>
        <end position="80"/>
    </location>
</feature>
<feature type="non-terminal residue" evidence="3">
    <location>
        <position position="80"/>
    </location>
</feature>
<organism evidence="3 4">
    <name type="scientific">Nephila pilipes</name>
    <name type="common">Giant wood spider</name>
    <name type="synonym">Nephila maculata</name>
    <dbReference type="NCBI Taxonomy" id="299642"/>
    <lineage>
        <taxon>Eukaryota</taxon>
        <taxon>Metazoa</taxon>
        <taxon>Ecdysozoa</taxon>
        <taxon>Arthropoda</taxon>
        <taxon>Chelicerata</taxon>
        <taxon>Arachnida</taxon>
        <taxon>Araneae</taxon>
        <taxon>Araneomorphae</taxon>
        <taxon>Entelegynae</taxon>
        <taxon>Araneoidea</taxon>
        <taxon>Nephilidae</taxon>
        <taxon>Nephila</taxon>
    </lineage>
</organism>
<proteinExistence type="predicted"/>
<feature type="region of interest" description="Disordered" evidence="1">
    <location>
        <begin position="50"/>
        <end position="80"/>
    </location>
</feature>
<accession>A0A8X6R2K4</accession>
<name>A0A8X6R2K4_NEPPI</name>
<sequence>LATRSDREYRALDTAELMPNPVTVQGAIKYATQRHRIALAERLGEVMNKKLSKETEEDDLDLPSFEDLSNSLMSRNASTP</sequence>
<feature type="non-terminal residue" evidence="3">
    <location>
        <position position="1"/>
    </location>
</feature>
<keyword evidence="4" id="KW-1185">Reference proteome</keyword>
<evidence type="ECO:0000256" key="1">
    <source>
        <dbReference type="SAM" id="MobiDB-lite"/>
    </source>
</evidence>
<reference evidence="3" key="1">
    <citation type="submission" date="2020-08" db="EMBL/GenBank/DDBJ databases">
        <title>Multicomponent nature underlies the extraordinary mechanical properties of spider dragline silk.</title>
        <authorList>
            <person name="Kono N."/>
            <person name="Nakamura H."/>
            <person name="Mori M."/>
            <person name="Yoshida Y."/>
            <person name="Ohtoshi R."/>
            <person name="Malay A.D."/>
            <person name="Moran D.A.P."/>
            <person name="Tomita M."/>
            <person name="Numata K."/>
            <person name="Arakawa K."/>
        </authorList>
    </citation>
    <scope>NUCLEOTIDE SEQUENCE</scope>
</reference>
<evidence type="ECO:0000313" key="3">
    <source>
        <dbReference type="EMBL" id="GFU56581.1"/>
    </source>
</evidence>
<evidence type="ECO:0000259" key="2">
    <source>
        <dbReference type="Pfam" id="PF20946"/>
    </source>
</evidence>
<dbReference type="AlphaFoldDB" id="A0A8X6R2K4"/>